<dbReference type="AlphaFoldDB" id="A0A660KWQ8"/>
<dbReference type="Gene3D" id="2.60.40.1760">
    <property type="entry name" value="glycosyl hydrolase (family 31)"/>
    <property type="match status" value="1"/>
</dbReference>
<proteinExistence type="inferred from homology"/>
<comment type="similarity">
    <text evidence="1 2">Belongs to the glycosyl hydrolase 31 family.</text>
</comment>
<dbReference type="Gene3D" id="3.20.20.80">
    <property type="entry name" value="Glycosidases"/>
    <property type="match status" value="1"/>
</dbReference>
<dbReference type="CDD" id="cd14752">
    <property type="entry name" value="GH31_N"/>
    <property type="match status" value="1"/>
</dbReference>
<evidence type="ECO:0000256" key="2">
    <source>
        <dbReference type="RuleBase" id="RU361185"/>
    </source>
</evidence>
<dbReference type="PANTHER" id="PTHR22762">
    <property type="entry name" value="ALPHA-GLUCOSIDASE"/>
    <property type="match status" value="1"/>
</dbReference>
<dbReference type="InterPro" id="IPR013780">
    <property type="entry name" value="Glyco_hydro_b"/>
</dbReference>
<dbReference type="GO" id="GO:0005975">
    <property type="term" value="P:carbohydrate metabolic process"/>
    <property type="evidence" value="ECO:0007669"/>
    <property type="project" value="InterPro"/>
</dbReference>
<evidence type="ECO:0000313" key="6">
    <source>
        <dbReference type="Proteomes" id="UP000267019"/>
    </source>
</evidence>
<dbReference type="SUPFAM" id="SSF74650">
    <property type="entry name" value="Galactose mutarotase-like"/>
    <property type="match status" value="1"/>
</dbReference>
<dbReference type="EMBL" id="RBIJ01000004">
    <property type="protein sequence ID" value="RKQ84131.1"/>
    <property type="molecule type" value="Genomic_DNA"/>
</dbReference>
<accession>A0A660KWQ8</accession>
<keyword evidence="2" id="KW-0326">Glycosidase</keyword>
<dbReference type="InterPro" id="IPR048395">
    <property type="entry name" value="Glyco_hydro_31_C"/>
</dbReference>
<dbReference type="InterPro" id="IPR017853">
    <property type="entry name" value="GH"/>
</dbReference>
<dbReference type="OrthoDB" id="176168at2"/>
<evidence type="ECO:0000259" key="3">
    <source>
        <dbReference type="Pfam" id="PF01055"/>
    </source>
</evidence>
<protein>
    <submittedName>
        <fullName evidence="5">Alpha-glucosidase (Family GH31 glycosyl hydrolase)</fullName>
    </submittedName>
</protein>
<keyword evidence="6" id="KW-1185">Reference proteome</keyword>
<evidence type="ECO:0000259" key="4">
    <source>
        <dbReference type="Pfam" id="PF21365"/>
    </source>
</evidence>
<evidence type="ECO:0000313" key="5">
    <source>
        <dbReference type="EMBL" id="RKQ84131.1"/>
    </source>
</evidence>
<dbReference type="GO" id="GO:0004553">
    <property type="term" value="F:hydrolase activity, hydrolyzing O-glycosyl compounds"/>
    <property type="evidence" value="ECO:0007669"/>
    <property type="project" value="InterPro"/>
</dbReference>
<gene>
    <name evidence="5" type="ORF">C7438_1300</name>
</gene>
<dbReference type="SUPFAM" id="SSF51445">
    <property type="entry name" value="(Trans)glycosidases"/>
    <property type="match status" value="1"/>
</dbReference>
<feature type="domain" description="Glycoside hydrolase family 31 TIM barrel" evidence="3">
    <location>
        <begin position="294"/>
        <end position="608"/>
    </location>
</feature>
<dbReference type="RefSeq" id="WP_121444560.1">
    <property type="nucleotide sequence ID" value="NZ_RBIJ01000004.1"/>
</dbReference>
<dbReference type="Pfam" id="PF01055">
    <property type="entry name" value="Glyco_hydro_31_2nd"/>
    <property type="match status" value="1"/>
</dbReference>
<sequence>MHPTQGKSRERKASSPGYGERALAGVVVFRGSYVLEVTGATDGMFRLVFRHRRAWSLEAPPRGTAAPVPTLLEEGEGGLPPSEGESLRLVFRPPSPSLPAATSALTVLGLGRTCPWHEEARRQVPRLGEFPLYLQNGDALLALAVPEGDPDDLAFALFSLASGFPLLAGELAMPPSIRRADVRIAFALDRQERVFGVGELKPEENPTLDLRGRRIPIYHDHLPGPSHLAFPLVYTSRGMGFFADHPARGHLDLGASDPTLLVYEGEGAALPLYLWSGSSLAELVGRVVRFLGPPPLPPLWLFGYLQSKYGYRTRAEVEALVEEFRRRGLGLDAVFLDLYWFRRMGDLSFDEEAFPRPEEFLRTLRDRGTEVVLIEEPYVVEGSRLYEVGLREGVLTRRPDGTPYVFPFWSGRAALWDFTDPRARNLWAEAHEPLLRAGVAGIWTDLNEPEDHPPDAVHREGPASLVHNAFAYRMHEAVFAAFSRALPDARPVVLSRSAWPGSWRFGVGIWSGDTRTTWSDLAAQIPVGISASLTGFFLWNSDVGGFLGDPPSPEMYVRWFQFGTFTPLLRPHGAFQDREPWAFGDEAYRIVRAYLRLRRGLLPYWYALAREASTAGEGVPLLRPAFWESWAFAEDADRSFLVGPAIFVRPVVEPGQEAVDVVLPGESRTAWLDVWTGKVARGGTRVRVSTPLAKIPLWLRVGSIVPVWEGGVRGERVGSPWEEFRLVVVPPGLWLPSSEAVGEPEGSSCARLGFWYEDDFSTTAHRIREAFRETEVFLCAAEPLFLEEDGVRYRRAKLVLRVRHDHPDVLPRRRRLLVEWWGRPAVWAVGPQGRPTLVRSANVDARSAGQALGELLFGDVLPVGRAGAEEEVLRPQVIDFGEIPADEDIALELLFADD</sequence>
<dbReference type="Gene3D" id="2.60.40.1180">
    <property type="entry name" value="Golgi alpha-mannosidase II"/>
    <property type="match status" value="1"/>
</dbReference>
<reference evidence="5 6" key="1">
    <citation type="submission" date="2018-10" db="EMBL/GenBank/DDBJ databases">
        <title>Genomic Encyclopedia of Type Strains, Phase IV (KMG-IV): sequencing the most valuable type-strain genomes for metagenomic binning, comparative biology and taxonomic classification.</title>
        <authorList>
            <person name="Goeker M."/>
        </authorList>
    </citation>
    <scope>NUCLEOTIDE SEQUENCE [LARGE SCALE GENOMIC DNA]</scope>
    <source>
        <strain evidence="5 6">DSM 22653</strain>
    </source>
</reference>
<dbReference type="Pfam" id="PF21365">
    <property type="entry name" value="Glyco_hydro_31_3rd"/>
    <property type="match status" value="1"/>
</dbReference>
<dbReference type="PANTHER" id="PTHR22762:SF120">
    <property type="entry name" value="HETEROGLYCAN GLUCOSIDASE 1"/>
    <property type="match status" value="1"/>
</dbReference>
<comment type="caution">
    <text evidence="5">The sequence shown here is derived from an EMBL/GenBank/DDBJ whole genome shotgun (WGS) entry which is preliminary data.</text>
</comment>
<evidence type="ECO:0000256" key="1">
    <source>
        <dbReference type="ARBA" id="ARBA00007806"/>
    </source>
</evidence>
<dbReference type="Proteomes" id="UP000267019">
    <property type="component" value="Unassembled WGS sequence"/>
</dbReference>
<dbReference type="SUPFAM" id="SSF51011">
    <property type="entry name" value="Glycosyl hydrolase domain"/>
    <property type="match status" value="1"/>
</dbReference>
<dbReference type="InterPro" id="IPR011013">
    <property type="entry name" value="Gal_mutarotase_sf_dom"/>
</dbReference>
<name>A0A660KWQ8_9BACL</name>
<keyword evidence="2 5" id="KW-0378">Hydrolase</keyword>
<dbReference type="InterPro" id="IPR000322">
    <property type="entry name" value="Glyco_hydro_31_TIM"/>
</dbReference>
<organism evidence="5 6">
    <name type="scientific">Brockia lithotrophica</name>
    <dbReference type="NCBI Taxonomy" id="933949"/>
    <lineage>
        <taxon>Bacteria</taxon>
        <taxon>Bacillati</taxon>
        <taxon>Bacillota</taxon>
        <taxon>Bacilli</taxon>
        <taxon>Bacillales</taxon>
        <taxon>Bacillales Family X. Incertae Sedis</taxon>
        <taxon>Brockia</taxon>
    </lineage>
</organism>
<feature type="domain" description="Glycosyl hydrolase family 31 C-terminal" evidence="4">
    <location>
        <begin position="618"/>
        <end position="705"/>
    </location>
</feature>
<dbReference type="GO" id="GO:0030246">
    <property type="term" value="F:carbohydrate binding"/>
    <property type="evidence" value="ECO:0007669"/>
    <property type="project" value="InterPro"/>
</dbReference>